<evidence type="ECO:0000313" key="1">
    <source>
        <dbReference type="EMBL" id="MBB4950689.1"/>
    </source>
</evidence>
<dbReference type="Gene3D" id="1.10.3210.10">
    <property type="entry name" value="Hypothetical protein af1432"/>
    <property type="match status" value="1"/>
</dbReference>
<dbReference type="SUPFAM" id="SSF109604">
    <property type="entry name" value="HD-domain/PDEase-like"/>
    <property type="match status" value="1"/>
</dbReference>
<evidence type="ECO:0008006" key="3">
    <source>
        <dbReference type="Google" id="ProtNLM"/>
    </source>
</evidence>
<reference evidence="1 2" key="1">
    <citation type="submission" date="2020-08" db="EMBL/GenBank/DDBJ databases">
        <title>Sequencing the genomes of 1000 actinobacteria strains.</title>
        <authorList>
            <person name="Klenk H.-P."/>
        </authorList>
    </citation>
    <scope>NUCLEOTIDE SEQUENCE [LARGE SCALE GENOMIC DNA]</scope>
    <source>
        <strain evidence="1 2">DSM 44786</strain>
    </source>
</reference>
<dbReference type="Proteomes" id="UP000573327">
    <property type="component" value="Unassembled WGS sequence"/>
</dbReference>
<protein>
    <recommendedName>
        <fullName evidence="3">HD domain-containing protein</fullName>
    </recommendedName>
</protein>
<dbReference type="AlphaFoldDB" id="A0A7W7SHQ6"/>
<comment type="caution">
    <text evidence="1">The sequence shown here is derived from an EMBL/GenBank/DDBJ whole genome shotgun (WGS) entry which is preliminary data.</text>
</comment>
<organism evidence="1 2">
    <name type="scientific">Kitasatospora gansuensis</name>
    <dbReference type="NCBI Taxonomy" id="258050"/>
    <lineage>
        <taxon>Bacteria</taxon>
        <taxon>Bacillati</taxon>
        <taxon>Actinomycetota</taxon>
        <taxon>Actinomycetes</taxon>
        <taxon>Kitasatosporales</taxon>
        <taxon>Streptomycetaceae</taxon>
        <taxon>Kitasatospora</taxon>
    </lineage>
</organism>
<name>A0A7W7SHQ6_9ACTN</name>
<dbReference type="EMBL" id="JACHJR010000001">
    <property type="protein sequence ID" value="MBB4950689.1"/>
    <property type="molecule type" value="Genomic_DNA"/>
</dbReference>
<keyword evidence="2" id="KW-1185">Reference proteome</keyword>
<gene>
    <name evidence="1" type="ORF">F4556_006224</name>
</gene>
<proteinExistence type="predicted"/>
<sequence length="253" mass="28077">MTSRTSDHRTASLRELAENRSLPAHQVMDQDTLAWIAGNRPEASAAPPTLPHPPLMLVPDVTWFAQPQLVDSIHGIRHNARVSLLAGLLAQEHGLDRDHTAALCAAAAVHDCQRRDDRDDPGHGRRAAGWFTRNQHAVATVLGRELPPDLSQQAATAIGLHDVPYTAFTSQQNLAYQRAPHLIDLLKAADCLDRYRLPLSRWWPDPSQLRIVIPVWLHPVAFDLVIRSEQARLNGATNRGALIYASQLLNPHQ</sequence>
<dbReference type="RefSeq" id="WP_246511138.1">
    <property type="nucleotide sequence ID" value="NZ_JACHJR010000001.1"/>
</dbReference>
<evidence type="ECO:0000313" key="2">
    <source>
        <dbReference type="Proteomes" id="UP000573327"/>
    </source>
</evidence>
<accession>A0A7W7SHQ6</accession>